<feature type="chain" id="PRO_5041292345" evidence="1">
    <location>
        <begin position="18"/>
        <end position="233"/>
    </location>
</feature>
<reference evidence="3" key="1">
    <citation type="journal article" date="2023" name="Int. J. Syst. Evol. Microbiol.">
        <title>Mesoterricola silvestris gen. nov., sp. nov., Mesoterricola sediminis sp. nov., Geothrix oryzae sp. nov., Geothrix edaphica sp. nov., Geothrix rubra sp. nov., and Geothrix limicola sp. nov., six novel members of Acidobacteriota isolated from soils.</title>
        <authorList>
            <person name="Itoh H."/>
            <person name="Sugisawa Y."/>
            <person name="Mise K."/>
            <person name="Xu Z."/>
            <person name="Kuniyasu M."/>
            <person name="Ushijima N."/>
            <person name="Kawano K."/>
            <person name="Kobayashi E."/>
            <person name="Shiratori Y."/>
            <person name="Masuda Y."/>
            <person name="Senoo K."/>
        </authorList>
    </citation>
    <scope>NUCLEOTIDE SEQUENCE [LARGE SCALE GENOMIC DNA]</scope>
    <source>
        <strain evidence="3">W79</strain>
    </source>
</reference>
<name>A0AA48K8W0_9BACT</name>
<accession>A0AA48K8W0</accession>
<proteinExistence type="predicted"/>
<dbReference type="EMBL" id="AP027080">
    <property type="protein sequence ID" value="BDU72756.1"/>
    <property type="molecule type" value="Genomic_DNA"/>
</dbReference>
<protein>
    <submittedName>
        <fullName evidence="2">Uncharacterized protein</fullName>
    </submittedName>
</protein>
<gene>
    <name evidence="2" type="ORF">METEAL_19300</name>
</gene>
<keyword evidence="1" id="KW-0732">Signal</keyword>
<dbReference type="AlphaFoldDB" id="A0AA48K8W0"/>
<feature type="signal peptide" evidence="1">
    <location>
        <begin position="1"/>
        <end position="17"/>
    </location>
</feature>
<organism evidence="2 3">
    <name type="scientific">Mesoterricola silvestris</name>
    <dbReference type="NCBI Taxonomy" id="2927979"/>
    <lineage>
        <taxon>Bacteria</taxon>
        <taxon>Pseudomonadati</taxon>
        <taxon>Acidobacteriota</taxon>
        <taxon>Holophagae</taxon>
        <taxon>Holophagales</taxon>
        <taxon>Holophagaceae</taxon>
        <taxon>Mesoterricola</taxon>
    </lineage>
</organism>
<dbReference type="RefSeq" id="WP_316415668.1">
    <property type="nucleotide sequence ID" value="NZ_AP027080.1"/>
</dbReference>
<sequence>MLFPMLLAMLLSGSPQAADGPSLDTAAVLQQFPLHKGAYWTYVGEAEWTTPVTQKVRGGRVRNVMEVLQFIPGEGGFAAVVRGFPMDLAWYEPGKGNSFSVIICKKGRLFQESSRSLKGATAKAHQLLADRAYPPPGEEPFLDLPLRAGKTWARTTDRDDGMYCWVVEGSEPRPFSAPGVARGAAFPAFTAHFRTNPDQQTVEFAPGIGITGFTYEHHGAVARTRVRLIAHRP</sequence>
<keyword evidence="3" id="KW-1185">Reference proteome</keyword>
<evidence type="ECO:0000256" key="1">
    <source>
        <dbReference type="SAM" id="SignalP"/>
    </source>
</evidence>
<dbReference type="Proteomes" id="UP001238179">
    <property type="component" value="Chromosome"/>
</dbReference>
<evidence type="ECO:0000313" key="2">
    <source>
        <dbReference type="EMBL" id="BDU72756.1"/>
    </source>
</evidence>
<evidence type="ECO:0000313" key="3">
    <source>
        <dbReference type="Proteomes" id="UP001238179"/>
    </source>
</evidence>
<dbReference type="KEGG" id="msil:METEAL_19300"/>